<evidence type="ECO:0000313" key="6">
    <source>
        <dbReference type="EMBL" id="KAK7098661.1"/>
    </source>
</evidence>
<proteinExistence type="predicted"/>
<dbReference type="Pfam" id="PF21219">
    <property type="entry name" value="USH1C_N"/>
    <property type="match status" value="1"/>
</dbReference>
<dbReference type="InterPro" id="IPR001478">
    <property type="entry name" value="PDZ"/>
</dbReference>
<dbReference type="GO" id="GO:0002142">
    <property type="term" value="C:stereocilia ankle link complex"/>
    <property type="evidence" value="ECO:0007669"/>
    <property type="project" value="TreeGrafter"/>
</dbReference>
<reference evidence="6 7" key="1">
    <citation type="submission" date="2024-02" db="EMBL/GenBank/DDBJ databases">
        <title>Chromosome-scale genome assembly of the rough periwinkle Littorina saxatilis.</title>
        <authorList>
            <person name="De Jode A."/>
            <person name="Faria R."/>
            <person name="Formenti G."/>
            <person name="Sims Y."/>
            <person name="Smith T.P."/>
            <person name="Tracey A."/>
            <person name="Wood J.M.D."/>
            <person name="Zagrodzka Z.B."/>
            <person name="Johannesson K."/>
            <person name="Butlin R.K."/>
            <person name="Leder E.H."/>
        </authorList>
    </citation>
    <scope>NUCLEOTIDE SEQUENCE [LARGE SCALE GENOMIC DNA]</scope>
    <source>
        <strain evidence="6">Snail1</strain>
        <tissue evidence="6">Muscle</tissue>
    </source>
</reference>
<feature type="domain" description="PDZ" evidence="5">
    <location>
        <begin position="89"/>
        <end position="158"/>
    </location>
</feature>
<feature type="compositionally biased region" description="Polar residues" evidence="4">
    <location>
        <begin position="378"/>
        <end position="394"/>
    </location>
</feature>
<keyword evidence="7" id="KW-1185">Reference proteome</keyword>
<accession>A0AAN9B4Y3</accession>
<dbReference type="Gene3D" id="2.30.42.10">
    <property type="match status" value="3"/>
</dbReference>
<evidence type="ECO:0000256" key="2">
    <source>
        <dbReference type="ARBA" id="ARBA00022737"/>
    </source>
</evidence>
<dbReference type="InterPro" id="IPR030237">
    <property type="entry name" value="Harmonin_N"/>
</dbReference>
<dbReference type="GO" id="GO:0005886">
    <property type="term" value="C:plasma membrane"/>
    <property type="evidence" value="ECO:0007669"/>
    <property type="project" value="TreeGrafter"/>
</dbReference>
<dbReference type="PANTHER" id="PTHR23116:SF36">
    <property type="entry name" value="HARMONIN"/>
    <property type="match status" value="1"/>
</dbReference>
<dbReference type="AlphaFoldDB" id="A0AAN9B4Y3"/>
<dbReference type="Gene3D" id="1.20.1160.20">
    <property type="match status" value="1"/>
</dbReference>
<evidence type="ECO:0000259" key="5">
    <source>
        <dbReference type="PROSITE" id="PS50106"/>
    </source>
</evidence>
<comment type="caution">
    <text evidence="6">The sequence shown here is derived from an EMBL/GenBank/DDBJ whole genome shotgun (WGS) entry which is preliminary data.</text>
</comment>
<dbReference type="EMBL" id="JBAMIC010000012">
    <property type="protein sequence ID" value="KAK7098661.1"/>
    <property type="molecule type" value="Genomic_DNA"/>
</dbReference>
<dbReference type="Pfam" id="PF00595">
    <property type="entry name" value="PDZ"/>
    <property type="match status" value="3"/>
</dbReference>
<keyword evidence="2" id="KW-0677">Repeat</keyword>
<feature type="compositionally biased region" description="Low complexity" evidence="4">
    <location>
        <begin position="307"/>
        <end position="328"/>
    </location>
</feature>
<dbReference type="PANTHER" id="PTHR23116">
    <property type="entry name" value="PDZ DOMAIN CONTAINING WHIRLIN AND HARMONIN-RELATED"/>
    <property type="match status" value="1"/>
</dbReference>
<dbReference type="PROSITE" id="PS50106">
    <property type="entry name" value="PDZ"/>
    <property type="match status" value="3"/>
</dbReference>
<dbReference type="SUPFAM" id="SSF50156">
    <property type="entry name" value="PDZ domain-like"/>
    <property type="match status" value="3"/>
</dbReference>
<feature type="compositionally biased region" description="Polar residues" evidence="4">
    <location>
        <begin position="360"/>
        <end position="369"/>
    </location>
</feature>
<evidence type="ECO:0000256" key="1">
    <source>
        <dbReference type="ARBA" id="ARBA00004316"/>
    </source>
</evidence>
<dbReference type="CDD" id="cd06737">
    <property type="entry name" value="PDZ1_harmonin"/>
    <property type="match status" value="1"/>
</dbReference>
<gene>
    <name evidence="6" type="ORF">V1264_002908</name>
</gene>
<dbReference type="InterPro" id="IPR051844">
    <property type="entry name" value="USH2_Complex_Protein"/>
</dbReference>
<feature type="domain" description="PDZ" evidence="5">
    <location>
        <begin position="212"/>
        <end position="284"/>
    </location>
</feature>
<sequence>MMERKFAKFFHRLVHEIIPDNGQRDSLFEALRRYQSSQKLHQLLVDLRELLDEPQKLELYEFIRPLILLRHQMEYSYLAPAIPGVRLRTIRLRRAPGQSLGFAVRGGYEFSVGVFVSAVEPGSQAEKQGLRVGDEIVRVNGFTIAEAIHDDVLNLIKSREEIVLKVTHIGMLPIKEHASDTVTWRYVEDMNSKKALNEVLAEKQVNRGRGMELKIFIDCTGYDSIGCGILSGPPHYPGIFVEKVRIGSLAQDVGLEVGDQIVEVNETSFLNIGHKEAVVVLKGSKQLNVIIRKHAGLPLFEQRKTPSRVSASSSSSTRPARSRSPPVSTQRSTQNTVDRTELDETQLIEQQLGRTAPFRSHTSMSSPPRDSQAGDQVLISTQAEVHSDSDSISGSVGEGARIPVEEPNTLELDGRELRSFVFPKNQKLGIEMEGGMGTPLAGRIVVAAVFEDGAAMEKGLETGDQLMMINGRKLTDVTVAQAEQILDQAEHGPKDQIQVVYTHSSFLNDQECVTYF</sequence>
<feature type="region of interest" description="Disordered" evidence="4">
    <location>
        <begin position="302"/>
        <end position="407"/>
    </location>
</feature>
<protein>
    <recommendedName>
        <fullName evidence="5">PDZ domain-containing protein</fullName>
    </recommendedName>
</protein>
<organism evidence="6 7">
    <name type="scientific">Littorina saxatilis</name>
    <dbReference type="NCBI Taxonomy" id="31220"/>
    <lineage>
        <taxon>Eukaryota</taxon>
        <taxon>Metazoa</taxon>
        <taxon>Spiralia</taxon>
        <taxon>Lophotrochozoa</taxon>
        <taxon>Mollusca</taxon>
        <taxon>Gastropoda</taxon>
        <taxon>Caenogastropoda</taxon>
        <taxon>Littorinimorpha</taxon>
        <taxon>Littorinoidea</taxon>
        <taxon>Littorinidae</taxon>
        <taxon>Littorina</taxon>
    </lineage>
</organism>
<name>A0AAN9B4Y3_9CAEN</name>
<keyword evidence="3" id="KW-0966">Cell projection</keyword>
<evidence type="ECO:0000256" key="4">
    <source>
        <dbReference type="SAM" id="MobiDB-lite"/>
    </source>
</evidence>
<dbReference type="GO" id="GO:0032426">
    <property type="term" value="C:stereocilium tip"/>
    <property type="evidence" value="ECO:0007669"/>
    <property type="project" value="TreeGrafter"/>
</dbReference>
<comment type="subcellular location">
    <subcellularLocation>
        <location evidence="1">Cell projection</location>
    </subcellularLocation>
</comment>
<dbReference type="GO" id="GO:0005929">
    <property type="term" value="C:cilium"/>
    <property type="evidence" value="ECO:0007669"/>
    <property type="project" value="TreeGrafter"/>
</dbReference>
<dbReference type="InterPro" id="IPR036034">
    <property type="entry name" value="PDZ_sf"/>
</dbReference>
<feature type="domain" description="PDZ" evidence="5">
    <location>
        <begin position="409"/>
        <end position="489"/>
    </location>
</feature>
<evidence type="ECO:0000313" key="7">
    <source>
        <dbReference type="Proteomes" id="UP001374579"/>
    </source>
</evidence>
<evidence type="ECO:0000256" key="3">
    <source>
        <dbReference type="ARBA" id="ARBA00023273"/>
    </source>
</evidence>
<dbReference type="Proteomes" id="UP001374579">
    <property type="component" value="Unassembled WGS sequence"/>
</dbReference>
<dbReference type="SMART" id="SM00228">
    <property type="entry name" value="PDZ"/>
    <property type="match status" value="3"/>
</dbReference>